<feature type="transmembrane region" description="Helical" evidence="2">
    <location>
        <begin position="6"/>
        <end position="29"/>
    </location>
</feature>
<proteinExistence type="predicted"/>
<dbReference type="Proteomes" id="UP000483820">
    <property type="component" value="Chromosome I"/>
</dbReference>
<sequence>MAESIIDFVLVSIILAALAVATLILLFMYSTRIRQPFHKCLGRSTTKTEDVETGIAPKRTTIRVVKSLPNSSLPPTPTAYTKPPVRRTHTNPVEESDSPSRQFMFIYPKKSIVQNSSIPVSDLEILFFSVNNQHSTVDQPEVHICQKEGIRTNISKQHFFHDTIDHQCHPVVHLLQSPRNPFRVLPCLHEPLRILLLPFLEQLKIKNHNKKPRV</sequence>
<dbReference type="KEGG" id="crq:GCK72_002478"/>
<evidence type="ECO:0000313" key="3">
    <source>
        <dbReference type="EMBL" id="KAF1770657.1"/>
    </source>
</evidence>
<evidence type="ECO:0000313" key="4">
    <source>
        <dbReference type="Proteomes" id="UP000483820"/>
    </source>
</evidence>
<keyword evidence="2" id="KW-0472">Membrane</keyword>
<reference evidence="3 4" key="1">
    <citation type="submission" date="2019-12" db="EMBL/GenBank/DDBJ databases">
        <title>Chromosome-level assembly of the Caenorhabditis remanei genome.</title>
        <authorList>
            <person name="Teterina A.A."/>
            <person name="Willis J.H."/>
            <person name="Phillips P.C."/>
        </authorList>
    </citation>
    <scope>NUCLEOTIDE SEQUENCE [LARGE SCALE GENOMIC DNA]</scope>
    <source>
        <strain evidence="3 4">PX506</strain>
        <tissue evidence="3">Whole organism</tissue>
    </source>
</reference>
<evidence type="ECO:0000256" key="2">
    <source>
        <dbReference type="SAM" id="Phobius"/>
    </source>
</evidence>
<keyword evidence="2" id="KW-1133">Transmembrane helix</keyword>
<dbReference type="RefSeq" id="XP_053592092.1">
    <property type="nucleotide sequence ID" value="XM_053723447.1"/>
</dbReference>
<dbReference type="GeneID" id="9812724"/>
<name>A0A6A5HWE4_CAERE</name>
<feature type="region of interest" description="Disordered" evidence="1">
    <location>
        <begin position="73"/>
        <end position="97"/>
    </location>
</feature>
<dbReference type="AlphaFoldDB" id="A0A6A5HWE4"/>
<gene>
    <name evidence="3" type="ORF">GCK72_002478</name>
</gene>
<dbReference type="EMBL" id="WUAV01000001">
    <property type="protein sequence ID" value="KAF1770657.1"/>
    <property type="molecule type" value="Genomic_DNA"/>
</dbReference>
<protein>
    <submittedName>
        <fullName evidence="3">Uncharacterized protein</fullName>
    </submittedName>
</protein>
<organism evidence="3 4">
    <name type="scientific">Caenorhabditis remanei</name>
    <name type="common">Caenorhabditis vulgaris</name>
    <dbReference type="NCBI Taxonomy" id="31234"/>
    <lineage>
        <taxon>Eukaryota</taxon>
        <taxon>Metazoa</taxon>
        <taxon>Ecdysozoa</taxon>
        <taxon>Nematoda</taxon>
        <taxon>Chromadorea</taxon>
        <taxon>Rhabditida</taxon>
        <taxon>Rhabditina</taxon>
        <taxon>Rhabditomorpha</taxon>
        <taxon>Rhabditoidea</taxon>
        <taxon>Rhabditidae</taxon>
        <taxon>Peloderinae</taxon>
        <taxon>Caenorhabditis</taxon>
    </lineage>
</organism>
<keyword evidence="2" id="KW-0812">Transmembrane</keyword>
<accession>A0A6A5HWE4</accession>
<comment type="caution">
    <text evidence="3">The sequence shown here is derived from an EMBL/GenBank/DDBJ whole genome shotgun (WGS) entry which is preliminary data.</text>
</comment>
<evidence type="ECO:0000256" key="1">
    <source>
        <dbReference type="SAM" id="MobiDB-lite"/>
    </source>
</evidence>
<dbReference type="CTD" id="9812724"/>